<evidence type="ECO:0000313" key="1">
    <source>
        <dbReference type="EMBL" id="GIX88391.1"/>
    </source>
</evidence>
<feature type="non-terminal residue" evidence="1">
    <location>
        <position position="66"/>
    </location>
</feature>
<keyword evidence="2" id="KW-1185">Reference proteome</keyword>
<protein>
    <submittedName>
        <fullName evidence="1">Uncharacterized protein</fullName>
    </submittedName>
</protein>
<gene>
    <name evidence="1" type="ORF">CEXT_416811</name>
</gene>
<organism evidence="1 2">
    <name type="scientific">Caerostris extrusa</name>
    <name type="common">Bark spider</name>
    <name type="synonym">Caerostris bankana</name>
    <dbReference type="NCBI Taxonomy" id="172846"/>
    <lineage>
        <taxon>Eukaryota</taxon>
        <taxon>Metazoa</taxon>
        <taxon>Ecdysozoa</taxon>
        <taxon>Arthropoda</taxon>
        <taxon>Chelicerata</taxon>
        <taxon>Arachnida</taxon>
        <taxon>Araneae</taxon>
        <taxon>Araneomorphae</taxon>
        <taxon>Entelegynae</taxon>
        <taxon>Araneoidea</taxon>
        <taxon>Araneidae</taxon>
        <taxon>Caerostris</taxon>
    </lineage>
</organism>
<evidence type="ECO:0000313" key="2">
    <source>
        <dbReference type="Proteomes" id="UP001054945"/>
    </source>
</evidence>
<dbReference type="EMBL" id="BPLR01021316">
    <property type="protein sequence ID" value="GIX88391.1"/>
    <property type="molecule type" value="Genomic_DNA"/>
</dbReference>
<dbReference type="Proteomes" id="UP001054945">
    <property type="component" value="Unassembled WGS sequence"/>
</dbReference>
<dbReference type="AlphaFoldDB" id="A0AAV4NXV0"/>
<name>A0AAV4NXV0_CAEEX</name>
<accession>A0AAV4NXV0</accession>
<reference evidence="1 2" key="1">
    <citation type="submission" date="2021-06" db="EMBL/GenBank/DDBJ databases">
        <title>Caerostris extrusa draft genome.</title>
        <authorList>
            <person name="Kono N."/>
            <person name="Arakawa K."/>
        </authorList>
    </citation>
    <scope>NUCLEOTIDE SEQUENCE [LARGE SCALE GENOMIC DNA]</scope>
</reference>
<proteinExistence type="predicted"/>
<sequence>MARLNGIWGCQTDVENRDGWDKRQILDYQDESSVVYWTKFGDGNEIKISTLNCFNFLSPEDLLRYK</sequence>
<comment type="caution">
    <text evidence="1">The sequence shown here is derived from an EMBL/GenBank/DDBJ whole genome shotgun (WGS) entry which is preliminary data.</text>
</comment>